<comment type="catalytic activity">
    <reaction evidence="5">
        <text>L-glutaminyl-[protein] + H2O = L-glutamyl-[protein] + NH4(+)</text>
        <dbReference type="Rhea" id="RHEA:16441"/>
        <dbReference type="Rhea" id="RHEA-COMP:10207"/>
        <dbReference type="Rhea" id="RHEA-COMP:10208"/>
        <dbReference type="ChEBI" id="CHEBI:15377"/>
        <dbReference type="ChEBI" id="CHEBI:28938"/>
        <dbReference type="ChEBI" id="CHEBI:29973"/>
        <dbReference type="ChEBI" id="CHEBI:30011"/>
        <dbReference type="EC" id="3.5.1.44"/>
    </reaction>
</comment>
<dbReference type="CDD" id="cd16432">
    <property type="entry name" value="CheB_Rec"/>
    <property type="match status" value="1"/>
</dbReference>
<dbReference type="SMART" id="SM00448">
    <property type="entry name" value="REC"/>
    <property type="match status" value="1"/>
</dbReference>
<organism evidence="11 12">
    <name type="scientific">Paenibacillus sabuli</name>
    <dbReference type="NCBI Taxonomy" id="2772509"/>
    <lineage>
        <taxon>Bacteria</taxon>
        <taxon>Bacillati</taxon>
        <taxon>Bacillota</taxon>
        <taxon>Bacilli</taxon>
        <taxon>Bacillales</taxon>
        <taxon>Paenibacillaceae</taxon>
        <taxon>Paenibacillus</taxon>
    </lineage>
</organism>
<evidence type="ECO:0000259" key="9">
    <source>
        <dbReference type="PROSITE" id="PS50110"/>
    </source>
</evidence>
<dbReference type="HAMAP" id="MF_00099">
    <property type="entry name" value="CheB_chemtxs"/>
    <property type="match status" value="1"/>
</dbReference>
<dbReference type="EC" id="3.5.1.44" evidence="5"/>
<feature type="active site" evidence="5 6">
    <location>
        <position position="243"/>
    </location>
</feature>
<evidence type="ECO:0000259" key="10">
    <source>
        <dbReference type="PROSITE" id="PS50122"/>
    </source>
</evidence>
<reference evidence="11" key="1">
    <citation type="submission" date="2020-09" db="EMBL/GenBank/DDBJ databases">
        <title>A novel bacterium of genus Paenibacillus, isolated from South China Sea.</title>
        <authorList>
            <person name="Huang H."/>
            <person name="Mo K."/>
            <person name="Hu Y."/>
        </authorList>
    </citation>
    <scope>NUCLEOTIDE SEQUENCE</scope>
    <source>
        <strain evidence="11">IB182496</strain>
    </source>
</reference>
<evidence type="ECO:0000256" key="4">
    <source>
        <dbReference type="ARBA" id="ARBA00048267"/>
    </source>
</evidence>
<comment type="PTM">
    <text evidence="5">Phosphorylated by CheA. Phosphorylation of the N-terminal regulatory domain activates the methylesterase activity.</text>
</comment>
<dbReference type="InterPro" id="IPR011006">
    <property type="entry name" value="CheY-like_superfamily"/>
</dbReference>
<gene>
    <name evidence="5" type="primary">cheB</name>
    <name evidence="11" type="ORF">IDH44_08700</name>
</gene>
<evidence type="ECO:0000313" key="11">
    <source>
        <dbReference type="EMBL" id="MBD2845268.1"/>
    </source>
</evidence>
<keyword evidence="3 5" id="KW-0378">Hydrolase</keyword>
<dbReference type="RefSeq" id="WP_190916695.1">
    <property type="nucleotide sequence ID" value="NZ_JACXIZ010000014.1"/>
</dbReference>
<dbReference type="Proteomes" id="UP000621560">
    <property type="component" value="Unassembled WGS sequence"/>
</dbReference>
<dbReference type="NCBIfam" id="NF001965">
    <property type="entry name" value="PRK00742.1"/>
    <property type="match status" value="1"/>
</dbReference>
<dbReference type="GO" id="GO:0050568">
    <property type="term" value="F:protein-glutamine glutaminase activity"/>
    <property type="evidence" value="ECO:0007669"/>
    <property type="project" value="UniProtKB-UniRule"/>
</dbReference>
<evidence type="ECO:0000256" key="2">
    <source>
        <dbReference type="ARBA" id="ARBA00022500"/>
    </source>
</evidence>
<dbReference type="PROSITE" id="PS50122">
    <property type="entry name" value="CHEB"/>
    <property type="match status" value="1"/>
</dbReference>
<feature type="domain" description="Response regulatory" evidence="9">
    <location>
        <begin position="5"/>
        <end position="122"/>
    </location>
</feature>
<dbReference type="CDD" id="cd17541">
    <property type="entry name" value="REC_CheB-like"/>
    <property type="match status" value="1"/>
</dbReference>
<comment type="similarity">
    <text evidence="5">Belongs to the CheB family.</text>
</comment>
<dbReference type="PANTHER" id="PTHR42872:SF6">
    <property type="entry name" value="PROTEIN-GLUTAMATE METHYLESTERASE_PROTEIN-GLUTAMINE GLUTAMINASE"/>
    <property type="match status" value="1"/>
</dbReference>
<dbReference type="EC" id="3.1.1.61" evidence="5"/>
<keyword evidence="1 5" id="KW-0963">Cytoplasm</keyword>
<dbReference type="InterPro" id="IPR000673">
    <property type="entry name" value="Sig_transdc_resp-reg_Me-estase"/>
</dbReference>
<dbReference type="SUPFAM" id="SSF52172">
    <property type="entry name" value="CheY-like"/>
    <property type="match status" value="1"/>
</dbReference>
<comment type="domain">
    <text evidence="5">Contains a C-terminal catalytic domain, and an N-terminal region which modulates catalytic activity.</text>
</comment>
<dbReference type="EMBL" id="JACXIZ010000014">
    <property type="protein sequence ID" value="MBD2845268.1"/>
    <property type="molecule type" value="Genomic_DNA"/>
</dbReference>
<comment type="caution">
    <text evidence="11">The sequence shown here is derived from an EMBL/GenBank/DDBJ whole genome shotgun (WGS) entry which is preliminary data.</text>
</comment>
<dbReference type="GO" id="GO:0000156">
    <property type="term" value="F:phosphorelay response regulator activity"/>
    <property type="evidence" value="ECO:0007669"/>
    <property type="project" value="InterPro"/>
</dbReference>
<proteinExistence type="inferred from homology"/>
<evidence type="ECO:0000256" key="3">
    <source>
        <dbReference type="ARBA" id="ARBA00022801"/>
    </source>
</evidence>
<evidence type="ECO:0000313" key="12">
    <source>
        <dbReference type="Proteomes" id="UP000621560"/>
    </source>
</evidence>
<protein>
    <recommendedName>
        <fullName evidence="5">Protein-glutamate methylesterase/protein-glutamine glutaminase</fullName>
        <ecNumber evidence="5">3.1.1.61</ecNumber>
        <ecNumber evidence="5">3.5.1.44</ecNumber>
    </recommendedName>
</protein>
<keyword evidence="5 7" id="KW-0597">Phosphoprotein</keyword>
<evidence type="ECO:0000256" key="5">
    <source>
        <dbReference type="HAMAP-Rule" id="MF_00099"/>
    </source>
</evidence>
<dbReference type="InterPro" id="IPR035909">
    <property type="entry name" value="CheB_C"/>
</dbReference>
<dbReference type="Gene3D" id="3.40.50.2300">
    <property type="match status" value="1"/>
</dbReference>
<feature type="modified residue" description="4-aspartylphosphate" evidence="5 7">
    <location>
        <position position="56"/>
    </location>
</feature>
<feature type="active site" evidence="5 6">
    <location>
        <position position="339"/>
    </location>
</feature>
<evidence type="ECO:0000256" key="6">
    <source>
        <dbReference type="PROSITE-ProRule" id="PRU00050"/>
    </source>
</evidence>
<comment type="catalytic activity">
    <reaction evidence="4 5">
        <text>[protein]-L-glutamate 5-O-methyl ester + H2O = L-glutamyl-[protein] + methanol + H(+)</text>
        <dbReference type="Rhea" id="RHEA:23236"/>
        <dbReference type="Rhea" id="RHEA-COMP:10208"/>
        <dbReference type="Rhea" id="RHEA-COMP:10311"/>
        <dbReference type="ChEBI" id="CHEBI:15377"/>
        <dbReference type="ChEBI" id="CHEBI:15378"/>
        <dbReference type="ChEBI" id="CHEBI:17790"/>
        <dbReference type="ChEBI" id="CHEBI:29973"/>
        <dbReference type="ChEBI" id="CHEBI:82795"/>
        <dbReference type="EC" id="3.1.1.61"/>
    </reaction>
</comment>
<dbReference type="PROSITE" id="PS50110">
    <property type="entry name" value="RESPONSE_REGULATORY"/>
    <property type="match status" value="1"/>
</dbReference>
<name>A0A927GRA6_9BACL</name>
<feature type="domain" description="CheB-type methylesterase" evidence="10">
    <location>
        <begin position="202"/>
        <end position="398"/>
    </location>
</feature>
<keyword evidence="12" id="KW-1185">Reference proteome</keyword>
<dbReference type="PIRSF" id="PIRSF000876">
    <property type="entry name" value="RR_chemtxs_CheB"/>
    <property type="match status" value="1"/>
</dbReference>
<dbReference type="PANTHER" id="PTHR42872">
    <property type="entry name" value="PROTEIN-GLUTAMATE METHYLESTERASE/PROTEIN-GLUTAMINE GLUTAMINASE"/>
    <property type="match status" value="1"/>
</dbReference>
<accession>A0A927GRA6</accession>
<dbReference type="GO" id="GO:0008984">
    <property type="term" value="F:protein-glutamate methylesterase activity"/>
    <property type="evidence" value="ECO:0007669"/>
    <property type="project" value="UniProtKB-UniRule"/>
</dbReference>
<dbReference type="InterPro" id="IPR001789">
    <property type="entry name" value="Sig_transdc_resp-reg_receiver"/>
</dbReference>
<dbReference type="Gene3D" id="3.40.50.180">
    <property type="entry name" value="Methylesterase CheB, C-terminal domain"/>
    <property type="match status" value="1"/>
</dbReference>
<comment type="function">
    <text evidence="5">Involved in chemotaxis. Part of a chemotaxis signal transduction system that modulates chemotaxis in response to various stimuli. Catalyzes the demethylation of specific methylglutamate residues introduced into the chemoreceptors (methyl-accepting chemotaxis proteins or MCP) by CheR. Also mediates the irreversible deamidation of specific glutamine residues to glutamic acid.</text>
</comment>
<dbReference type="GO" id="GO:0006935">
    <property type="term" value="P:chemotaxis"/>
    <property type="evidence" value="ECO:0007669"/>
    <property type="project" value="UniProtKB-UniRule"/>
</dbReference>
<sequence>MAPYRVLVVDDSAFMRKIITDLIVRSPKFSVVATASTGAEAIEALLKWRPDVITMDLEMPELNGLEALKRIMRVKPTPVIMLAGISEDGTKETIKALQLGAFDFIRKPTSATHVEKLGRLLHEKLLIAVQTSHRHQAWRMVDPTIYRRPLPLPERKPLPPPKEAQKPPAPLPVKKERQPAKPQAGAVPPRKEKAHTAAAEAGLSGIFEDIVAVGTSTGGPRALHQLIASLPAHFPAPVLVVQHMPPKFTRSLAQRLDSFSKLRVVEASQGEPVLAGTVYIAPGGYHMALAQESKGFAIRLTEDAPRGGHRPSVDVLFESLLPHTRLRQHAVVMTGMGSDGSAGLHALTRRGIATAIAEAEQSCVVYGMPRAAVERGGATTVLPVHEIAAYLVRAVQTGREG</sequence>
<dbReference type="InterPro" id="IPR008248">
    <property type="entry name" value="CheB-like"/>
</dbReference>
<feature type="region of interest" description="Disordered" evidence="8">
    <location>
        <begin position="150"/>
        <end position="194"/>
    </location>
</feature>
<dbReference type="AlphaFoldDB" id="A0A927GRA6"/>
<feature type="compositionally biased region" description="Pro residues" evidence="8">
    <location>
        <begin position="158"/>
        <end position="171"/>
    </location>
</feature>
<feature type="active site" evidence="5 6">
    <location>
        <position position="216"/>
    </location>
</feature>
<dbReference type="Pfam" id="PF01339">
    <property type="entry name" value="CheB_methylest"/>
    <property type="match status" value="1"/>
</dbReference>
<dbReference type="GO" id="GO:0005737">
    <property type="term" value="C:cytoplasm"/>
    <property type="evidence" value="ECO:0007669"/>
    <property type="project" value="UniProtKB-SubCell"/>
</dbReference>
<comment type="subcellular location">
    <subcellularLocation>
        <location evidence="5">Cytoplasm</location>
    </subcellularLocation>
</comment>
<dbReference type="Pfam" id="PF00072">
    <property type="entry name" value="Response_reg"/>
    <property type="match status" value="1"/>
</dbReference>
<keyword evidence="2 5" id="KW-0145">Chemotaxis</keyword>
<evidence type="ECO:0000256" key="7">
    <source>
        <dbReference type="PROSITE-ProRule" id="PRU00169"/>
    </source>
</evidence>
<evidence type="ECO:0000256" key="8">
    <source>
        <dbReference type="SAM" id="MobiDB-lite"/>
    </source>
</evidence>
<evidence type="ECO:0000256" key="1">
    <source>
        <dbReference type="ARBA" id="ARBA00022490"/>
    </source>
</evidence>
<dbReference type="SUPFAM" id="SSF52738">
    <property type="entry name" value="Methylesterase CheB, C-terminal domain"/>
    <property type="match status" value="1"/>
</dbReference>